<comment type="catalytic activity">
    <reaction evidence="3">
        <text>3'-dephospho-CoA + ATP = ADP + CoA + H(+)</text>
        <dbReference type="Rhea" id="RHEA:18245"/>
        <dbReference type="ChEBI" id="CHEBI:15378"/>
        <dbReference type="ChEBI" id="CHEBI:30616"/>
        <dbReference type="ChEBI" id="CHEBI:57287"/>
        <dbReference type="ChEBI" id="CHEBI:57328"/>
        <dbReference type="ChEBI" id="CHEBI:456216"/>
        <dbReference type="EC" id="2.7.1.24"/>
    </reaction>
</comment>
<dbReference type="GO" id="GO:0015937">
    <property type="term" value="P:coenzyme A biosynthetic process"/>
    <property type="evidence" value="ECO:0007669"/>
    <property type="project" value="UniProtKB-UniRule"/>
</dbReference>
<evidence type="ECO:0000256" key="4">
    <source>
        <dbReference type="NCBIfam" id="TIGR00152"/>
    </source>
</evidence>
<gene>
    <name evidence="3" type="primary">coaE</name>
    <name evidence="5" type="ORF">SAMN04488528_102832</name>
</gene>
<evidence type="ECO:0000313" key="5">
    <source>
        <dbReference type="EMBL" id="SFB31490.1"/>
    </source>
</evidence>
<keyword evidence="6" id="KW-1185">Reference proteome</keyword>
<dbReference type="PANTHER" id="PTHR10695">
    <property type="entry name" value="DEPHOSPHO-COA KINASE-RELATED"/>
    <property type="match status" value="1"/>
</dbReference>
<dbReference type="GO" id="GO:0005524">
    <property type="term" value="F:ATP binding"/>
    <property type="evidence" value="ECO:0007669"/>
    <property type="project" value="UniProtKB-UniRule"/>
</dbReference>
<keyword evidence="3" id="KW-0808">Transferase</keyword>
<sequence>MLRVGLTGGIGSGKSTVSAMFREVGFNIIDADLVAREVLNIYPEILDTVKKEFGETFFEDEGFKRREFGNYIFKYPRERIKYEGIILPYIKNAIFNRFDYYENSGEKLVILDAPTLIENNLHKEMDYNVLVYVGKDTQISRVMERDKLTHDQSLLRINSQLPLEEKTEWVNFIIDNSGDIINTKEQVLEIANVLKLV</sequence>
<dbReference type="PROSITE" id="PS51219">
    <property type="entry name" value="DPCK"/>
    <property type="match status" value="1"/>
</dbReference>
<dbReference type="UniPathway" id="UPA00241">
    <property type="reaction ID" value="UER00356"/>
</dbReference>
<comment type="subcellular location">
    <subcellularLocation>
        <location evidence="3">Cytoplasm</location>
    </subcellularLocation>
</comment>
<protein>
    <recommendedName>
        <fullName evidence="3 4">Dephospho-CoA kinase</fullName>
        <ecNumber evidence="3 4">2.7.1.24</ecNumber>
    </recommendedName>
    <alternativeName>
        <fullName evidence="3">Dephosphocoenzyme A kinase</fullName>
    </alternativeName>
</protein>
<comment type="pathway">
    <text evidence="3">Cofactor biosynthesis; coenzyme A biosynthesis; CoA from (R)-pantothenate: step 5/5.</text>
</comment>
<keyword evidence="3 5" id="KW-0418">Kinase</keyword>
<keyword evidence="1 3" id="KW-0547">Nucleotide-binding</keyword>
<accession>A0A1I1A4S3</accession>
<dbReference type="PANTHER" id="PTHR10695:SF46">
    <property type="entry name" value="BIFUNCTIONAL COENZYME A SYNTHASE-RELATED"/>
    <property type="match status" value="1"/>
</dbReference>
<evidence type="ECO:0000313" key="6">
    <source>
        <dbReference type="Proteomes" id="UP000198619"/>
    </source>
</evidence>
<keyword evidence="2 3" id="KW-0067">ATP-binding</keyword>
<keyword evidence="3" id="KW-0963">Cytoplasm</keyword>
<dbReference type="NCBIfam" id="TIGR00152">
    <property type="entry name" value="dephospho-CoA kinase"/>
    <property type="match status" value="1"/>
</dbReference>
<keyword evidence="3" id="KW-0173">Coenzyme A biosynthesis</keyword>
<comment type="similarity">
    <text evidence="3">Belongs to the CoaE family.</text>
</comment>
<dbReference type="Pfam" id="PF01121">
    <property type="entry name" value="CoaE"/>
    <property type="match status" value="1"/>
</dbReference>
<feature type="binding site" evidence="3">
    <location>
        <begin position="11"/>
        <end position="16"/>
    </location>
    <ligand>
        <name>ATP</name>
        <dbReference type="ChEBI" id="CHEBI:30616"/>
    </ligand>
</feature>
<comment type="function">
    <text evidence="3">Catalyzes the phosphorylation of the 3'-hydroxyl group of dephosphocoenzyme A to form coenzyme A.</text>
</comment>
<dbReference type="InterPro" id="IPR001977">
    <property type="entry name" value="Depp_CoAkinase"/>
</dbReference>
<dbReference type="EMBL" id="FOKI01000028">
    <property type="protein sequence ID" value="SFB31490.1"/>
    <property type="molecule type" value="Genomic_DNA"/>
</dbReference>
<dbReference type="CDD" id="cd02022">
    <property type="entry name" value="DPCK"/>
    <property type="match status" value="1"/>
</dbReference>
<dbReference type="OrthoDB" id="9812943at2"/>
<evidence type="ECO:0000256" key="2">
    <source>
        <dbReference type="ARBA" id="ARBA00022840"/>
    </source>
</evidence>
<dbReference type="GO" id="GO:0005737">
    <property type="term" value="C:cytoplasm"/>
    <property type="evidence" value="ECO:0007669"/>
    <property type="project" value="UniProtKB-SubCell"/>
</dbReference>
<dbReference type="SUPFAM" id="SSF52540">
    <property type="entry name" value="P-loop containing nucleoside triphosphate hydrolases"/>
    <property type="match status" value="1"/>
</dbReference>
<dbReference type="InterPro" id="IPR027417">
    <property type="entry name" value="P-loop_NTPase"/>
</dbReference>
<dbReference type="Gene3D" id="3.40.50.300">
    <property type="entry name" value="P-loop containing nucleotide triphosphate hydrolases"/>
    <property type="match status" value="1"/>
</dbReference>
<dbReference type="HAMAP" id="MF_00376">
    <property type="entry name" value="Dephospho_CoA_kinase"/>
    <property type="match status" value="1"/>
</dbReference>
<dbReference type="RefSeq" id="WP_090042420.1">
    <property type="nucleotide sequence ID" value="NZ_FOKI01000028.1"/>
</dbReference>
<evidence type="ECO:0000256" key="3">
    <source>
        <dbReference type="HAMAP-Rule" id="MF_00376"/>
    </source>
</evidence>
<dbReference type="AlphaFoldDB" id="A0A1I1A4S3"/>
<name>A0A1I1A4S3_9CLOT</name>
<organism evidence="5 6">
    <name type="scientific">Clostridium frigidicarnis</name>
    <dbReference type="NCBI Taxonomy" id="84698"/>
    <lineage>
        <taxon>Bacteria</taxon>
        <taxon>Bacillati</taxon>
        <taxon>Bacillota</taxon>
        <taxon>Clostridia</taxon>
        <taxon>Eubacteriales</taxon>
        <taxon>Clostridiaceae</taxon>
        <taxon>Clostridium</taxon>
    </lineage>
</organism>
<evidence type="ECO:0000256" key="1">
    <source>
        <dbReference type="ARBA" id="ARBA00022741"/>
    </source>
</evidence>
<dbReference type="EC" id="2.7.1.24" evidence="3 4"/>
<dbReference type="STRING" id="84698.SAMN04488528_102832"/>
<proteinExistence type="inferred from homology"/>
<dbReference type="GO" id="GO:0004140">
    <property type="term" value="F:dephospho-CoA kinase activity"/>
    <property type="evidence" value="ECO:0007669"/>
    <property type="project" value="UniProtKB-UniRule"/>
</dbReference>
<reference evidence="5 6" key="1">
    <citation type="submission" date="2016-10" db="EMBL/GenBank/DDBJ databases">
        <authorList>
            <person name="de Groot N.N."/>
        </authorList>
    </citation>
    <scope>NUCLEOTIDE SEQUENCE [LARGE SCALE GENOMIC DNA]</scope>
    <source>
        <strain evidence="5 6">DSM 12271</strain>
    </source>
</reference>
<dbReference type="Proteomes" id="UP000198619">
    <property type="component" value="Unassembled WGS sequence"/>
</dbReference>